<evidence type="ECO:0000313" key="1">
    <source>
        <dbReference type="EMBL" id="CAG2000225.1"/>
    </source>
</evidence>
<reference evidence="2" key="1">
    <citation type="submission" date="2019-04" db="EMBL/GenBank/DDBJ databases">
        <authorList>
            <person name="Melise S."/>
            <person name="Noan J."/>
            <person name="Okalmin O."/>
        </authorList>
    </citation>
    <scope>NUCLEOTIDE SEQUENCE</scope>
    <source>
        <strain evidence="2">FN9</strain>
    </source>
</reference>
<proteinExistence type="predicted"/>
<sequence length="159" mass="18368">MTWSFGSLVTKHYVKTHSVVVMFPFCPKVFPPEHTKPTFPSYRKNIRTMGGIQDLPNELLFLIMEYCGSELLPLMNVYPTALRYFSNNRKCFVARMSNRFGGDLDFPSFVRAAHLRYIRQERDFASLGTEAVEDKRRQVFDSTCDTAPLELHKFSVSAL</sequence>
<evidence type="ECO:0000313" key="2">
    <source>
        <dbReference type="EMBL" id="VIO57246.1"/>
    </source>
</evidence>
<evidence type="ECO:0008006" key="4">
    <source>
        <dbReference type="Google" id="ProtNLM"/>
    </source>
</evidence>
<dbReference type="EMBL" id="CAJPIJ010000164">
    <property type="protein sequence ID" value="CAG2000225.1"/>
    <property type="molecule type" value="Genomic_DNA"/>
</dbReference>
<evidence type="ECO:0000313" key="3">
    <source>
        <dbReference type="Proteomes" id="UP000746612"/>
    </source>
</evidence>
<reference evidence="1" key="2">
    <citation type="submission" date="2021-03" db="EMBL/GenBank/DDBJ databases">
        <authorList>
            <person name="Alouane T."/>
            <person name="Langin T."/>
            <person name="Bonhomme L."/>
        </authorList>
    </citation>
    <scope>NUCLEOTIDE SEQUENCE</scope>
    <source>
        <strain evidence="1">MDC_Fg202</strain>
    </source>
</reference>
<organism evidence="1 3">
    <name type="scientific">Gibberella zeae</name>
    <name type="common">Wheat head blight fungus</name>
    <name type="synonym">Fusarium graminearum</name>
    <dbReference type="NCBI Taxonomy" id="5518"/>
    <lineage>
        <taxon>Eukaryota</taxon>
        <taxon>Fungi</taxon>
        <taxon>Dikarya</taxon>
        <taxon>Ascomycota</taxon>
        <taxon>Pezizomycotina</taxon>
        <taxon>Sordariomycetes</taxon>
        <taxon>Hypocreomycetidae</taxon>
        <taxon>Hypocreales</taxon>
        <taxon>Nectriaceae</taxon>
        <taxon>Fusarium</taxon>
    </lineage>
</organism>
<dbReference type="EMBL" id="CAAKMV010000128">
    <property type="protein sequence ID" value="VIO57246.1"/>
    <property type="molecule type" value="Genomic_DNA"/>
</dbReference>
<dbReference type="AlphaFoldDB" id="A0A4U9EQU7"/>
<gene>
    <name evidence="2" type="ORF">FUG_LOCUS245002</name>
    <name evidence="1" type="ORF">MDCFG202_LOCUS457149</name>
</gene>
<accession>A0A4U9EQU7</accession>
<name>A0A4U9EQU7_GIBZA</name>
<protein>
    <recommendedName>
        <fullName evidence="4">F-box domain-containing protein</fullName>
    </recommendedName>
</protein>
<dbReference type="Proteomes" id="UP000746612">
    <property type="component" value="Unassembled WGS sequence"/>
</dbReference>